<feature type="domain" description="NADH-quinone oxidoreductase subunit D" evidence="4">
    <location>
        <begin position="286"/>
        <end position="358"/>
    </location>
</feature>
<sequence length="358" mass="40245">MPKTIIPFGPQHPVLPEPLHLKLVMQDETIVEAIPAIGYVHRGLEKLTETKEFTQNVYIVERICGICSFMHALTYCQGIESLMGVEVPPRARFLRVIWAELHRIHSHLLWLGLLADAFGFESLFMQCWRNREKVMDIMEETCGSRVIISGNTIGGTRRDISSEMLVKISSVADEIRDDLKRVEPVFFNDYTVKHRLVGVGVLEREKAYVLGAAGPMARGSGIRQDLRMTGYAAYGELDFEPIVETDGDCYARTMVRLKEVYQSIELIKQAASIIPEGEISVPVKGFPKGEVVSRVEQPRGEVLYYMRGNGTKNLDRLRVRTPTFANIPALLQMLPGSQLADVPVLILTIDPCISCTER</sequence>
<keyword evidence="3" id="KW-0520">NAD</keyword>
<comment type="cofactor">
    <cofactor evidence="2">
        <name>Ni(2+)</name>
        <dbReference type="ChEBI" id="CHEBI:49786"/>
    </cofactor>
</comment>
<dbReference type="GO" id="GO:0048038">
    <property type="term" value="F:quinone binding"/>
    <property type="evidence" value="ECO:0007669"/>
    <property type="project" value="InterPro"/>
</dbReference>
<dbReference type="GO" id="GO:0051287">
    <property type="term" value="F:NAD binding"/>
    <property type="evidence" value="ECO:0007669"/>
    <property type="project" value="InterPro"/>
</dbReference>
<feature type="binding site" evidence="2">
    <location>
        <position position="45"/>
    </location>
    <ligand>
        <name>Mg(2+)</name>
        <dbReference type="ChEBI" id="CHEBI:18420"/>
    </ligand>
</feature>
<dbReference type="PROSITE" id="PS00507">
    <property type="entry name" value="NI_HGENASE_L_1"/>
    <property type="match status" value="1"/>
</dbReference>
<dbReference type="Gene3D" id="1.10.645.10">
    <property type="entry name" value="Cytochrome-c3 Hydrogenase, chain B"/>
    <property type="match status" value="1"/>
</dbReference>
<feature type="binding site" evidence="2">
    <location>
        <position position="67"/>
    </location>
    <ligand>
        <name>Ni(2+)</name>
        <dbReference type="ChEBI" id="CHEBI:49786"/>
    </ligand>
</feature>
<evidence type="ECO:0000256" key="2">
    <source>
        <dbReference type="PIRSR" id="PIRSR601501-1"/>
    </source>
</evidence>
<dbReference type="InterPro" id="IPR014029">
    <property type="entry name" value="NADH_UbQ_OxRdtase_49kDa_CS"/>
</dbReference>
<keyword evidence="3" id="KW-1278">Translocase</keyword>
<dbReference type="PANTHER" id="PTHR43485">
    <property type="entry name" value="HYDROGENASE-4 COMPONENT G"/>
    <property type="match status" value="1"/>
</dbReference>
<dbReference type="PROSITE" id="PS00535">
    <property type="entry name" value="COMPLEX1_49K"/>
    <property type="match status" value="1"/>
</dbReference>
<name>A0A369AVU1_9FIRM</name>
<keyword evidence="2" id="KW-0460">Magnesium</keyword>
<keyword evidence="2" id="KW-0408">Iron</keyword>
<keyword evidence="3" id="KW-0813">Transport</keyword>
<feature type="binding site" evidence="2">
    <location>
        <position position="352"/>
    </location>
    <ligand>
        <name>Ni(2+)</name>
        <dbReference type="ChEBI" id="CHEBI:49786"/>
    </ligand>
</feature>
<feature type="binding site" evidence="2">
    <location>
        <position position="67"/>
    </location>
    <ligand>
        <name>Fe cation</name>
        <dbReference type="ChEBI" id="CHEBI:24875"/>
    </ligand>
</feature>
<protein>
    <submittedName>
        <fullName evidence="5">Ni,Fe-hydrogenase III large subunit</fullName>
    </submittedName>
</protein>
<proteinExistence type="inferred from homology"/>
<keyword evidence="2" id="KW-0533">Nickel</keyword>
<dbReference type="InterPro" id="IPR029014">
    <property type="entry name" value="NiFe-Hase_large"/>
</dbReference>
<dbReference type="GO" id="GO:0008901">
    <property type="term" value="F:ferredoxin hydrogenase activity"/>
    <property type="evidence" value="ECO:0007669"/>
    <property type="project" value="InterPro"/>
</dbReference>
<dbReference type="InterPro" id="IPR001135">
    <property type="entry name" value="NADH_Q_OxRdtase_suD"/>
</dbReference>
<dbReference type="GO" id="GO:0016151">
    <property type="term" value="F:nickel cation binding"/>
    <property type="evidence" value="ECO:0007669"/>
    <property type="project" value="InterPro"/>
</dbReference>
<feature type="binding site" evidence="2">
    <location>
        <position position="319"/>
    </location>
    <ligand>
        <name>Mg(2+)</name>
        <dbReference type="ChEBI" id="CHEBI:18420"/>
    </ligand>
</feature>
<dbReference type="InterPro" id="IPR018194">
    <property type="entry name" value="Ni-dep_hyd_lsu_Ni_BS"/>
</dbReference>
<evidence type="ECO:0000313" key="5">
    <source>
        <dbReference type="EMBL" id="RCX12356.1"/>
    </source>
</evidence>
<feature type="binding site" evidence="2">
    <location>
        <position position="64"/>
    </location>
    <ligand>
        <name>Ni(2+)</name>
        <dbReference type="ChEBI" id="CHEBI:49786"/>
    </ligand>
</feature>
<dbReference type="Proteomes" id="UP000253034">
    <property type="component" value="Unassembled WGS sequence"/>
</dbReference>
<gene>
    <name evidence="5" type="ORF">DFR58_12245</name>
</gene>
<dbReference type="Pfam" id="PF00374">
    <property type="entry name" value="NiFeSe_Hases"/>
    <property type="match status" value="1"/>
</dbReference>
<reference evidence="5 6" key="1">
    <citation type="submission" date="2018-07" db="EMBL/GenBank/DDBJ databases">
        <title>Genomic Encyclopedia of Type Strains, Phase IV (KMG-IV): sequencing the most valuable type-strain genomes for metagenomic binning, comparative biology and taxonomic classification.</title>
        <authorList>
            <person name="Goeker M."/>
        </authorList>
    </citation>
    <scope>NUCLEOTIDE SEQUENCE [LARGE SCALE GENOMIC DNA]</scope>
    <source>
        <strain evidence="5 6">DSM 27016</strain>
    </source>
</reference>
<keyword evidence="1" id="KW-0560">Oxidoreductase</keyword>
<dbReference type="RefSeq" id="WP_114298974.1">
    <property type="nucleotide sequence ID" value="NZ_QPJT01000022.1"/>
</dbReference>
<feature type="binding site" evidence="2">
    <location>
        <position position="355"/>
    </location>
    <ligand>
        <name>Fe cation</name>
        <dbReference type="ChEBI" id="CHEBI:24875"/>
    </ligand>
</feature>
<comment type="caution">
    <text evidence="5">The sequence shown here is derived from an EMBL/GenBank/DDBJ whole genome shotgun (WGS) entry which is preliminary data.</text>
</comment>
<dbReference type="EMBL" id="QPJT01000022">
    <property type="protein sequence ID" value="RCX12356.1"/>
    <property type="molecule type" value="Genomic_DNA"/>
</dbReference>
<dbReference type="InterPro" id="IPR001501">
    <property type="entry name" value="Ni-dep_hyd_lsu"/>
</dbReference>
<evidence type="ECO:0000256" key="1">
    <source>
        <dbReference type="ARBA" id="ARBA00023002"/>
    </source>
</evidence>
<keyword evidence="2" id="KW-0479">Metal-binding</keyword>
<dbReference type="PANTHER" id="PTHR43485:SF1">
    <property type="entry name" value="FORMATE HYDROGENLYASE SUBUNIT 5-RELATED"/>
    <property type="match status" value="1"/>
</dbReference>
<dbReference type="SUPFAM" id="SSF56762">
    <property type="entry name" value="HydB/Nqo4-like"/>
    <property type="match status" value="1"/>
</dbReference>
<evidence type="ECO:0000313" key="6">
    <source>
        <dbReference type="Proteomes" id="UP000253034"/>
    </source>
</evidence>
<dbReference type="OrthoDB" id="9801496at2"/>
<evidence type="ECO:0000256" key="3">
    <source>
        <dbReference type="RuleBase" id="RU003685"/>
    </source>
</evidence>
<accession>A0A369AVU1</accession>
<comment type="similarity">
    <text evidence="3">Belongs to the complex I 49 kDa subunit family.</text>
</comment>
<feature type="domain" description="NADH-quinone oxidoreductase subunit D" evidence="4">
    <location>
        <begin position="119"/>
        <end position="281"/>
    </location>
</feature>
<dbReference type="Pfam" id="PF00346">
    <property type="entry name" value="Complex1_49kDa"/>
    <property type="match status" value="2"/>
</dbReference>
<keyword evidence="6" id="KW-1185">Reference proteome</keyword>
<dbReference type="InterPro" id="IPR052197">
    <property type="entry name" value="ComplexI_49kDa-like"/>
</dbReference>
<comment type="cofactor">
    <cofactor evidence="2">
        <name>Fe cation</name>
        <dbReference type="ChEBI" id="CHEBI:24875"/>
    </cofactor>
</comment>
<organism evidence="5 6">
    <name type="scientific">Anaerobacterium chartisolvens</name>
    <dbReference type="NCBI Taxonomy" id="1297424"/>
    <lineage>
        <taxon>Bacteria</taxon>
        <taxon>Bacillati</taxon>
        <taxon>Bacillota</taxon>
        <taxon>Clostridia</taxon>
        <taxon>Eubacteriales</taxon>
        <taxon>Oscillospiraceae</taxon>
        <taxon>Anaerobacterium</taxon>
    </lineage>
</organism>
<evidence type="ECO:0000259" key="4">
    <source>
        <dbReference type="Pfam" id="PF00346"/>
    </source>
</evidence>
<dbReference type="GO" id="GO:0016651">
    <property type="term" value="F:oxidoreductase activity, acting on NAD(P)H"/>
    <property type="evidence" value="ECO:0007669"/>
    <property type="project" value="InterPro"/>
</dbReference>
<dbReference type="AlphaFoldDB" id="A0A369AVU1"/>